<evidence type="ECO:0000313" key="3">
    <source>
        <dbReference type="Proteomes" id="UP000738359"/>
    </source>
</evidence>
<feature type="region of interest" description="Disordered" evidence="1">
    <location>
        <begin position="1"/>
        <end position="102"/>
    </location>
</feature>
<proteinExistence type="predicted"/>
<feature type="compositionally biased region" description="Basic and acidic residues" evidence="1">
    <location>
        <begin position="1"/>
        <end position="11"/>
    </location>
</feature>
<name>A0A9P6J958_MORAP</name>
<dbReference type="Proteomes" id="UP000738359">
    <property type="component" value="Unassembled WGS sequence"/>
</dbReference>
<dbReference type="AlphaFoldDB" id="A0A9P6J958"/>
<feature type="compositionally biased region" description="Low complexity" evidence="1">
    <location>
        <begin position="73"/>
        <end position="99"/>
    </location>
</feature>
<accession>A0A9P6J958</accession>
<evidence type="ECO:0000313" key="2">
    <source>
        <dbReference type="EMBL" id="KAF9963947.1"/>
    </source>
</evidence>
<gene>
    <name evidence="2" type="ORF">BGZ70_007088</name>
</gene>
<reference evidence="2" key="1">
    <citation type="journal article" date="2020" name="Fungal Divers.">
        <title>Resolving the Mortierellaceae phylogeny through synthesis of multi-gene phylogenetics and phylogenomics.</title>
        <authorList>
            <person name="Vandepol N."/>
            <person name="Liber J."/>
            <person name="Desiro A."/>
            <person name="Na H."/>
            <person name="Kennedy M."/>
            <person name="Barry K."/>
            <person name="Grigoriev I.V."/>
            <person name="Miller A.N."/>
            <person name="O'Donnell K."/>
            <person name="Stajich J.E."/>
            <person name="Bonito G."/>
        </authorList>
    </citation>
    <scope>NUCLEOTIDE SEQUENCE</scope>
    <source>
        <strain evidence="2">CK1249</strain>
    </source>
</reference>
<organism evidence="2 3">
    <name type="scientific">Mortierella alpina</name>
    <name type="common">Oleaginous fungus</name>
    <name type="synonym">Mortierella renispora</name>
    <dbReference type="NCBI Taxonomy" id="64518"/>
    <lineage>
        <taxon>Eukaryota</taxon>
        <taxon>Fungi</taxon>
        <taxon>Fungi incertae sedis</taxon>
        <taxon>Mucoromycota</taxon>
        <taxon>Mortierellomycotina</taxon>
        <taxon>Mortierellomycetes</taxon>
        <taxon>Mortierellales</taxon>
        <taxon>Mortierellaceae</taxon>
        <taxon>Mortierella</taxon>
    </lineage>
</organism>
<dbReference type="EMBL" id="JAAAHY010000424">
    <property type="protein sequence ID" value="KAF9963947.1"/>
    <property type="molecule type" value="Genomic_DNA"/>
</dbReference>
<comment type="caution">
    <text evidence="2">The sequence shown here is derived from an EMBL/GenBank/DDBJ whole genome shotgun (WGS) entry which is preliminary data.</text>
</comment>
<feature type="compositionally biased region" description="Low complexity" evidence="1">
    <location>
        <begin position="30"/>
        <end position="47"/>
    </location>
</feature>
<sequence>MSQKKDTDEAAKVVTDTNQDGMPLPPPPSYANSAGANSAAANASYNPPAGPPPSQSFYQAQPVGGVSNGSQQYAPPAGAPPNAGYASSPHASGHYIPAPAGGGYAPPPGHTVVYVVDNDRNNINNVDGMAPGPAIPVAMICFIFG</sequence>
<keyword evidence="3" id="KW-1185">Reference proteome</keyword>
<evidence type="ECO:0000256" key="1">
    <source>
        <dbReference type="SAM" id="MobiDB-lite"/>
    </source>
</evidence>
<protein>
    <submittedName>
        <fullName evidence="2">Uncharacterized protein</fullName>
    </submittedName>
</protein>